<accession>A0A183BBS7</accession>
<evidence type="ECO:0000313" key="3">
    <source>
        <dbReference type="WBParaSite" id="ECPE_0001670501-mRNA-1"/>
    </source>
</evidence>
<dbReference type="WBParaSite" id="ECPE_0001670501-mRNA-1">
    <property type="protein sequence ID" value="ECPE_0001670501-mRNA-1"/>
    <property type="gene ID" value="ECPE_0001670501"/>
</dbReference>
<keyword evidence="2" id="KW-1185">Reference proteome</keyword>
<dbReference type="OrthoDB" id="421638at2759"/>
<dbReference type="InterPro" id="IPR013869">
    <property type="entry name" value="DUF1757"/>
</dbReference>
<name>A0A183BBS7_9TREM</name>
<sequence>MGSSWLRNLAGFQLTEEEYRDIPYPRTELLLHVVHRAVQASSVLGAVVVAPIVTLGKGNICPSFHMSILSGPRDLQTLATRCRSYAAYGMIPGLVIGPVIYWGRMRNRSEEEYFDRCYRLRYNKGQVPLFLYPFLISNE</sequence>
<evidence type="ECO:0000313" key="2">
    <source>
        <dbReference type="Proteomes" id="UP000272942"/>
    </source>
</evidence>
<dbReference type="AlphaFoldDB" id="A0A183BBS7"/>
<dbReference type="PANTHER" id="PTHR38636">
    <property type="entry name" value="PROTEIN CBG20488"/>
    <property type="match status" value="1"/>
</dbReference>
<dbReference type="Pfam" id="PF08560">
    <property type="entry name" value="DUF1757"/>
    <property type="match status" value="1"/>
</dbReference>
<reference evidence="3" key="1">
    <citation type="submission" date="2016-06" db="UniProtKB">
        <authorList>
            <consortium name="WormBaseParasite"/>
        </authorList>
    </citation>
    <scope>IDENTIFICATION</scope>
</reference>
<gene>
    <name evidence="1" type="ORF">ECPE_LOCUS16662</name>
</gene>
<proteinExistence type="predicted"/>
<protein>
    <submittedName>
        <fullName evidence="3">Complex I-B16.6</fullName>
    </submittedName>
</protein>
<organism evidence="3">
    <name type="scientific">Echinostoma caproni</name>
    <dbReference type="NCBI Taxonomy" id="27848"/>
    <lineage>
        <taxon>Eukaryota</taxon>
        <taxon>Metazoa</taxon>
        <taxon>Spiralia</taxon>
        <taxon>Lophotrochozoa</taxon>
        <taxon>Platyhelminthes</taxon>
        <taxon>Trematoda</taxon>
        <taxon>Digenea</taxon>
        <taxon>Plagiorchiida</taxon>
        <taxon>Echinostomata</taxon>
        <taxon>Echinostomatoidea</taxon>
        <taxon>Echinostomatidae</taxon>
        <taxon>Echinostoma</taxon>
    </lineage>
</organism>
<dbReference type="PANTHER" id="PTHR38636:SF1">
    <property type="entry name" value="CHLORIDE CHANNEL PROTEIN CLC-D"/>
    <property type="match status" value="1"/>
</dbReference>
<evidence type="ECO:0000313" key="1">
    <source>
        <dbReference type="EMBL" id="VDP93934.1"/>
    </source>
</evidence>
<reference evidence="1 2" key="2">
    <citation type="submission" date="2018-11" db="EMBL/GenBank/DDBJ databases">
        <authorList>
            <consortium name="Pathogen Informatics"/>
        </authorList>
    </citation>
    <scope>NUCLEOTIDE SEQUENCE [LARGE SCALE GENOMIC DNA]</scope>
    <source>
        <strain evidence="1 2">Egypt</strain>
    </source>
</reference>
<dbReference type="Proteomes" id="UP000272942">
    <property type="component" value="Unassembled WGS sequence"/>
</dbReference>
<dbReference type="EMBL" id="UZAN01065313">
    <property type="protein sequence ID" value="VDP93934.1"/>
    <property type="molecule type" value="Genomic_DNA"/>
</dbReference>